<protein>
    <submittedName>
        <fullName evidence="3">Bifunctional YncE family protein/alkaline phosphatase family protein</fullName>
    </submittedName>
</protein>
<dbReference type="SUPFAM" id="SSF53649">
    <property type="entry name" value="Alkaline phosphatase-like"/>
    <property type="match status" value="1"/>
</dbReference>
<keyword evidence="4" id="KW-1185">Reference proteome</keyword>
<keyword evidence="2" id="KW-0732">Signal</keyword>
<dbReference type="InterPro" id="IPR011045">
    <property type="entry name" value="N2O_reductase_N"/>
</dbReference>
<sequence>MKNLFRLSFFLFLTLSVFSGEAQTNIEKAKQDKHLSDYEGQTLAGDQLPVLMPFNRWIDPAGQQVYFGDEELENHALDCAASPDGKWIAVEGRYSIVVISARTKKIVHRFVLSSYFGGAKVINTFSGITWHKTDNDYKLIWSAAGNGGKSYVVSANWRKRKLEIDKTFILDAVPPARNSLANELIVSEENGEHFIYVVLNGNNTLKKIDLNTGEIVWKAATGVAPFGINKANGKLYVTNWAGSVPDENDKNVAGVPWGKAKVDPETGATREGSVSVFNPANGTLLNEIIVGLHPNDIIPSPDENYIYVANANSDAISVINTKTDAVVETIPVKLGHEQNPYFGDSPNGLGISSDGKTLYVAVGMDNAIAVVDLGDATSFASKSNASKVAGFIPTGAYPGAVCVYSDKLLYVANIEAEGARIPRILEETGTKVYNSHHQMASVSIIPVPDKNQLKRYTERVKETNQFFRVALSKEMPRENVDPVPVPTRIGEPSVFKHVVYIIKENRTYDQLLGDVKAGDGDSSLCIFGAEVTPNTHKLTEDFLLLDNFHVAGKSSAEGHQWTDMAIVTDYIEKNVRGWFRSYPHVQEDALVYAPTGFIWDNALRHGKSVRIYGEACVPEFDKNATWESIYNQFKNGEKVEFRNKTTIDPVKNILSQNYPGYDSHKFPDVLRAKTFIDELHQYEQQPGDQWPELIIVALPNDHTAGTRPGFPTPRAMVADNDLALGQIIEAISNSRFWENTAIFVTEDDSQAGWDHVSAYRTVGLVASPYTRFNKTNHTNYNQVSMIRTIEQILGIPPMNIQDATAMPMFDCFTNVADNSSYVSVTNQIPLDEMNKDLSQLKGQALHYAKKSMYPQFDRVDSGNDALFNRIVWFAEKGKEPYPAKYSGKDDDDDD</sequence>
<dbReference type="Gene3D" id="2.130.10.10">
    <property type="entry name" value="YVTN repeat-like/Quinoprotein amine dehydrogenase"/>
    <property type="match status" value="2"/>
</dbReference>
<dbReference type="InterPro" id="IPR051200">
    <property type="entry name" value="Host-pathogen_enzymatic-act"/>
</dbReference>
<name>A0A9X3J6G1_9BACT</name>
<keyword evidence="1" id="KW-0378">Hydrolase</keyword>
<dbReference type="RefSeq" id="WP_343333753.1">
    <property type="nucleotide sequence ID" value="NZ_JAPOHD010000027.1"/>
</dbReference>
<evidence type="ECO:0000313" key="3">
    <source>
        <dbReference type="EMBL" id="MCY1721423.1"/>
    </source>
</evidence>
<dbReference type="PANTHER" id="PTHR47197">
    <property type="entry name" value="PROTEIN NIRF"/>
    <property type="match status" value="1"/>
</dbReference>
<comment type="caution">
    <text evidence="3">The sequence shown here is derived from an EMBL/GenBank/DDBJ whole genome shotgun (WGS) entry which is preliminary data.</text>
</comment>
<feature type="chain" id="PRO_5040773333" evidence="2">
    <location>
        <begin position="23"/>
        <end position="894"/>
    </location>
</feature>
<evidence type="ECO:0000256" key="2">
    <source>
        <dbReference type="SAM" id="SignalP"/>
    </source>
</evidence>
<dbReference type="Proteomes" id="UP001145087">
    <property type="component" value="Unassembled WGS sequence"/>
</dbReference>
<reference evidence="3" key="1">
    <citation type="submission" date="2022-11" db="EMBL/GenBank/DDBJ databases">
        <title>Marilongibacter aestuarii gen. nov., sp. nov., isolated from tidal flat sediment.</title>
        <authorList>
            <person name="Jiayan W."/>
        </authorList>
    </citation>
    <scope>NUCLEOTIDE SEQUENCE</scope>
    <source>
        <strain evidence="3">Z1-6</strain>
    </source>
</reference>
<feature type="signal peptide" evidence="2">
    <location>
        <begin position="1"/>
        <end position="22"/>
    </location>
</feature>
<organism evidence="3 4">
    <name type="scientific">Draconibacterium aestuarii</name>
    <dbReference type="NCBI Taxonomy" id="2998507"/>
    <lineage>
        <taxon>Bacteria</taxon>
        <taxon>Pseudomonadati</taxon>
        <taxon>Bacteroidota</taxon>
        <taxon>Bacteroidia</taxon>
        <taxon>Marinilabiliales</taxon>
        <taxon>Prolixibacteraceae</taxon>
        <taxon>Draconibacterium</taxon>
    </lineage>
</organism>
<gene>
    <name evidence="3" type="ORF">OU798_13790</name>
</gene>
<dbReference type="SUPFAM" id="SSF63825">
    <property type="entry name" value="YWTD domain"/>
    <property type="match status" value="1"/>
</dbReference>
<accession>A0A9X3J6G1</accession>
<proteinExistence type="predicted"/>
<dbReference type="Pfam" id="PF04185">
    <property type="entry name" value="Phosphoesterase"/>
    <property type="match status" value="1"/>
</dbReference>
<dbReference type="NCBIfam" id="TIGR02276">
    <property type="entry name" value="beta_rpt_yvtn"/>
    <property type="match status" value="1"/>
</dbReference>
<dbReference type="AlphaFoldDB" id="A0A9X3J6G1"/>
<dbReference type="InterPro" id="IPR015943">
    <property type="entry name" value="WD40/YVTN_repeat-like_dom_sf"/>
</dbReference>
<dbReference type="InterPro" id="IPR011964">
    <property type="entry name" value="YVTN_b-propeller_repeat"/>
</dbReference>
<dbReference type="EMBL" id="JAPOHD010000027">
    <property type="protein sequence ID" value="MCY1721423.1"/>
    <property type="molecule type" value="Genomic_DNA"/>
</dbReference>
<dbReference type="GO" id="GO:0016788">
    <property type="term" value="F:hydrolase activity, acting on ester bonds"/>
    <property type="evidence" value="ECO:0007669"/>
    <property type="project" value="InterPro"/>
</dbReference>
<dbReference type="Gene3D" id="3.40.720.10">
    <property type="entry name" value="Alkaline Phosphatase, subunit A"/>
    <property type="match status" value="1"/>
</dbReference>
<dbReference type="SUPFAM" id="SSF50974">
    <property type="entry name" value="Nitrous oxide reductase, N-terminal domain"/>
    <property type="match status" value="1"/>
</dbReference>
<dbReference type="InterPro" id="IPR007312">
    <property type="entry name" value="Phosphoesterase"/>
</dbReference>
<dbReference type="PANTHER" id="PTHR47197:SF3">
    <property type="entry name" value="DIHYDRO-HEME D1 DEHYDROGENASE"/>
    <property type="match status" value="1"/>
</dbReference>
<evidence type="ECO:0000256" key="1">
    <source>
        <dbReference type="ARBA" id="ARBA00022801"/>
    </source>
</evidence>
<evidence type="ECO:0000313" key="4">
    <source>
        <dbReference type="Proteomes" id="UP001145087"/>
    </source>
</evidence>
<dbReference type="InterPro" id="IPR017850">
    <property type="entry name" value="Alkaline_phosphatase_core_sf"/>
</dbReference>